<dbReference type="EMBL" id="AMCI01008367">
    <property type="protein sequence ID" value="EJW91139.1"/>
    <property type="molecule type" value="Genomic_DNA"/>
</dbReference>
<name>J9FUX0_9ZZZZ</name>
<feature type="non-terminal residue" evidence="1">
    <location>
        <position position="144"/>
    </location>
</feature>
<evidence type="ECO:0000313" key="1">
    <source>
        <dbReference type="EMBL" id="EJW91139.1"/>
    </source>
</evidence>
<gene>
    <name evidence="1" type="ORF">EVA_20754</name>
</gene>
<accession>J9FUX0</accession>
<protein>
    <submittedName>
        <fullName evidence="1">Uncharacterized protein</fullName>
    </submittedName>
</protein>
<organism evidence="1">
    <name type="scientific">gut metagenome</name>
    <dbReference type="NCBI Taxonomy" id="749906"/>
    <lineage>
        <taxon>unclassified sequences</taxon>
        <taxon>metagenomes</taxon>
        <taxon>organismal metagenomes</taxon>
    </lineage>
</organism>
<proteinExistence type="predicted"/>
<feature type="non-terminal residue" evidence="1">
    <location>
        <position position="1"/>
    </location>
</feature>
<reference evidence="1" key="1">
    <citation type="journal article" date="2012" name="PLoS ONE">
        <title>Gene sets for utilization of primary and secondary nutrition supplies in the distal gut of endangered iberian lynx.</title>
        <authorList>
            <person name="Alcaide M."/>
            <person name="Messina E."/>
            <person name="Richter M."/>
            <person name="Bargiela R."/>
            <person name="Peplies J."/>
            <person name="Huws S.A."/>
            <person name="Newbold C.J."/>
            <person name="Golyshin P.N."/>
            <person name="Simon M.A."/>
            <person name="Lopez G."/>
            <person name="Yakimov M.M."/>
            <person name="Ferrer M."/>
        </authorList>
    </citation>
    <scope>NUCLEOTIDE SEQUENCE</scope>
</reference>
<dbReference type="AlphaFoldDB" id="J9FUX0"/>
<sequence>PDTLTLKLEPNENFQILEKYKSSNQWGNSSATDIDGARFTFIIDEITKCPPRWNGGGIHANRYFGEWTPEKYNYINGLFGFTQDDWEWETGKISAGRMSFYAMELQKELQRRADEGDPVYDADGGYMQLPAPYDVDYSNVQPKK</sequence>
<comment type="caution">
    <text evidence="1">The sequence shown here is derived from an EMBL/GenBank/DDBJ whole genome shotgun (WGS) entry which is preliminary data.</text>
</comment>